<sequence>MRARRSSLLRDGSPPLMVSSSVLLAAKVTLPWMRIRVVRVVHSFPHIIAASHTGRLRPAGPVQ</sequence>
<protein>
    <submittedName>
        <fullName evidence="1">Uncharacterized protein</fullName>
    </submittedName>
</protein>
<reference evidence="1" key="1">
    <citation type="submission" date="2018-04" db="EMBL/GenBank/DDBJ databases">
        <title>WGS assembly of Panicum hallii.</title>
        <authorList>
            <person name="Lovell J."/>
            <person name="Jenkins J."/>
            <person name="Lowry D."/>
            <person name="Mamidi S."/>
            <person name="Sreedasyam A."/>
            <person name="Weng X."/>
            <person name="Barry K."/>
            <person name="Bonette J."/>
            <person name="Campitelli B."/>
            <person name="Daum C."/>
            <person name="Gordon S."/>
            <person name="Gould B."/>
            <person name="Lipzen A."/>
            <person name="Macqueen A."/>
            <person name="Palacio-Mejia J."/>
            <person name="Plott C."/>
            <person name="Shakirov E."/>
            <person name="Shu S."/>
            <person name="Yoshinaga Y."/>
            <person name="Zane M."/>
            <person name="Rokhsar D."/>
            <person name="Grimwood J."/>
            <person name="Schmutz J."/>
            <person name="Juenger T."/>
        </authorList>
    </citation>
    <scope>NUCLEOTIDE SEQUENCE [LARGE SCALE GENOMIC DNA]</scope>
    <source>
        <strain evidence="1">FIL2</strain>
    </source>
</reference>
<dbReference type="EMBL" id="CM008053">
    <property type="protein sequence ID" value="PVH34290.1"/>
    <property type="molecule type" value="Genomic_DNA"/>
</dbReference>
<dbReference type="Proteomes" id="UP000243499">
    <property type="component" value="Chromosome 8"/>
</dbReference>
<accession>A0A2T8I9F4</accession>
<dbReference type="AlphaFoldDB" id="A0A2T8I9F4"/>
<evidence type="ECO:0000313" key="1">
    <source>
        <dbReference type="EMBL" id="PVH34290.1"/>
    </source>
</evidence>
<name>A0A2T8I9F4_9POAL</name>
<organism evidence="1">
    <name type="scientific">Panicum hallii</name>
    <dbReference type="NCBI Taxonomy" id="206008"/>
    <lineage>
        <taxon>Eukaryota</taxon>
        <taxon>Viridiplantae</taxon>
        <taxon>Streptophyta</taxon>
        <taxon>Embryophyta</taxon>
        <taxon>Tracheophyta</taxon>
        <taxon>Spermatophyta</taxon>
        <taxon>Magnoliopsida</taxon>
        <taxon>Liliopsida</taxon>
        <taxon>Poales</taxon>
        <taxon>Poaceae</taxon>
        <taxon>PACMAD clade</taxon>
        <taxon>Panicoideae</taxon>
        <taxon>Panicodae</taxon>
        <taxon>Paniceae</taxon>
        <taxon>Panicinae</taxon>
        <taxon>Panicum</taxon>
        <taxon>Panicum sect. Panicum</taxon>
    </lineage>
</organism>
<gene>
    <name evidence="1" type="ORF">PAHAL_8G187400</name>
</gene>
<proteinExistence type="predicted"/>
<dbReference type="Gramene" id="PVH34290">
    <property type="protein sequence ID" value="PVH34290"/>
    <property type="gene ID" value="PAHAL_8G187400"/>
</dbReference>